<organism evidence="1">
    <name type="scientific">Lepeophtheirus salmonis</name>
    <name type="common">Salmon louse</name>
    <name type="synonym">Caligus salmonis</name>
    <dbReference type="NCBI Taxonomy" id="72036"/>
    <lineage>
        <taxon>Eukaryota</taxon>
        <taxon>Metazoa</taxon>
        <taxon>Ecdysozoa</taxon>
        <taxon>Arthropoda</taxon>
        <taxon>Crustacea</taxon>
        <taxon>Multicrustacea</taxon>
        <taxon>Hexanauplia</taxon>
        <taxon>Copepoda</taxon>
        <taxon>Siphonostomatoida</taxon>
        <taxon>Caligidae</taxon>
        <taxon>Lepeophtheirus</taxon>
    </lineage>
</organism>
<accession>A0A0K2TZI8</accession>
<dbReference type="AlphaFoldDB" id="A0A0K2TZI8"/>
<reference evidence="1" key="1">
    <citation type="submission" date="2014-05" db="EMBL/GenBank/DDBJ databases">
        <authorList>
            <person name="Chronopoulou M."/>
        </authorList>
    </citation>
    <scope>NUCLEOTIDE SEQUENCE</scope>
    <source>
        <tissue evidence="1">Whole organism</tissue>
    </source>
</reference>
<evidence type="ECO:0000313" key="1">
    <source>
        <dbReference type="EMBL" id="CDW31265.1"/>
    </source>
</evidence>
<name>A0A0K2TZI8_LEPSM</name>
<proteinExistence type="predicted"/>
<protein>
    <submittedName>
        <fullName evidence="1">Uncharacterized protein</fullName>
    </submittedName>
</protein>
<dbReference type="EMBL" id="HACA01013904">
    <property type="protein sequence ID" value="CDW31265.1"/>
    <property type="molecule type" value="Transcribed_RNA"/>
</dbReference>
<sequence length="57" mass="6382">MASPGRYTTLPLKNSNADDTSMIPAAKEVQFYQSVSLQHKKILKSILRSFRISNPDS</sequence>